<evidence type="ECO:0000256" key="2">
    <source>
        <dbReference type="ARBA" id="ARBA00004948"/>
    </source>
</evidence>
<dbReference type="PANTHER" id="PTHR20858">
    <property type="entry name" value="PHOSPHOMETHYLPYRIMIDINE KINASE"/>
    <property type="match status" value="1"/>
</dbReference>
<proteinExistence type="predicted"/>
<feature type="domain" description="Thiamine phosphate synthase/TenI" evidence="6">
    <location>
        <begin position="305"/>
        <end position="490"/>
    </location>
</feature>
<sequence length="529" mass="55431">MPESNELPRVASVAGTDSGGGAGLAADQRAADAFGVHLCPVVAAVTAQNSRAVTHVEPMPPALLQAQLDALAADLPPRVLKTGLLGSAANARIVARWVDQQRRHGPLALVVDPVLRATTGATFADAELLAVYREELLPRATLVTPNQREASVLLGTEGGIPNQATTLRRLGAEAVLITGGDAADPQLALDWLDAPHAQGWLSLPRIATRHTHGTGCTLASAAAAALAHGFTNADAAVLAKQLTAHALRQATPQGQGAGPVRAMHGWSGHSTKRPLPRLHIGNEAPEAWSAPARSSILREGLYGIADSAERIAQLLGAGLRQLQLRIKRPPSLAGTEAERWQSNYQRELRQSLAACDAAGAILWVNDHWQLALATGAQALHLGQEDLLALSEPERRQLRQAQASGIGLGLSSHSPWELARAAAWTPDYIACGPVWPTTTKDMPWRPQGLDNLAWWVVNSPAPVVAIGGVLTPEQAGAAKAAGAHSVCVVRGWGPEPSATMPAWLAALTAQAPAHAERPDWPHATLSPASA</sequence>
<reference evidence="9" key="1">
    <citation type="journal article" date="2019" name="Int. J. Syst. Evol. Microbiol.">
        <title>The Global Catalogue of Microorganisms (GCM) 10K type strain sequencing project: providing services to taxonomists for standard genome sequencing and annotation.</title>
        <authorList>
            <consortium name="The Broad Institute Genomics Platform"/>
            <consortium name="The Broad Institute Genome Sequencing Center for Infectious Disease"/>
            <person name="Wu L."/>
            <person name="Ma J."/>
        </authorList>
    </citation>
    <scope>NUCLEOTIDE SEQUENCE [LARGE SCALE GENOMIC DNA]</scope>
    <source>
        <strain evidence="9">JCM 15503</strain>
    </source>
</reference>
<comment type="pathway">
    <text evidence="2">Cofactor biosynthesis; thiamine diphosphate biosynthesis.</text>
</comment>
<evidence type="ECO:0000313" key="8">
    <source>
        <dbReference type="EMBL" id="GAA0760837.1"/>
    </source>
</evidence>
<dbReference type="Proteomes" id="UP001500279">
    <property type="component" value="Unassembled WGS sequence"/>
</dbReference>
<dbReference type="EC" id="2.7.1.49" evidence="3"/>
<protein>
    <recommendedName>
        <fullName evidence="3">hydroxymethylpyrimidine kinase</fullName>
        <ecNumber evidence="3">2.7.1.49</ecNumber>
    </recommendedName>
</protein>
<feature type="region of interest" description="Disordered" evidence="5">
    <location>
        <begin position="1"/>
        <end position="20"/>
    </location>
</feature>
<dbReference type="Gene3D" id="3.20.20.70">
    <property type="entry name" value="Aldolase class I"/>
    <property type="match status" value="1"/>
</dbReference>
<evidence type="ECO:0000256" key="5">
    <source>
        <dbReference type="SAM" id="MobiDB-lite"/>
    </source>
</evidence>
<dbReference type="SUPFAM" id="SSF51391">
    <property type="entry name" value="Thiamin phosphate synthase"/>
    <property type="match status" value="1"/>
</dbReference>
<dbReference type="SUPFAM" id="SSF53613">
    <property type="entry name" value="Ribokinase-like"/>
    <property type="match status" value="1"/>
</dbReference>
<evidence type="ECO:0000256" key="1">
    <source>
        <dbReference type="ARBA" id="ARBA00001946"/>
    </source>
</evidence>
<evidence type="ECO:0000313" key="9">
    <source>
        <dbReference type="Proteomes" id="UP001500279"/>
    </source>
</evidence>
<evidence type="ECO:0000259" key="7">
    <source>
        <dbReference type="Pfam" id="PF08543"/>
    </source>
</evidence>
<accession>A0ABP3VL03</accession>
<dbReference type="RefSeq" id="WP_231012933.1">
    <property type="nucleotide sequence ID" value="NZ_BAAAEW010000026.1"/>
</dbReference>
<comment type="cofactor">
    <cofactor evidence="1">
        <name>Mg(2+)</name>
        <dbReference type="ChEBI" id="CHEBI:18420"/>
    </cofactor>
</comment>
<dbReference type="InterPro" id="IPR036206">
    <property type="entry name" value="ThiamineP_synth_sf"/>
</dbReference>
<dbReference type="InterPro" id="IPR022998">
    <property type="entry name" value="ThiamineP_synth_TenI"/>
</dbReference>
<dbReference type="PANTHER" id="PTHR20858:SF17">
    <property type="entry name" value="HYDROXYMETHYLPYRIMIDINE_PHOSPHOMETHYLPYRIMIDINE KINASE THI20-RELATED"/>
    <property type="match status" value="1"/>
</dbReference>
<dbReference type="NCBIfam" id="TIGR00097">
    <property type="entry name" value="HMP-P_kinase"/>
    <property type="match status" value="1"/>
</dbReference>
<dbReference type="InterPro" id="IPR013749">
    <property type="entry name" value="PM/HMP-P_kinase-1"/>
</dbReference>
<dbReference type="CDD" id="cd00564">
    <property type="entry name" value="TMP_TenI"/>
    <property type="match status" value="1"/>
</dbReference>
<dbReference type="InterPro" id="IPR004399">
    <property type="entry name" value="HMP/HMP-P_kinase_dom"/>
</dbReference>
<dbReference type="InterPro" id="IPR029056">
    <property type="entry name" value="Ribokinase-like"/>
</dbReference>
<dbReference type="Pfam" id="PF02581">
    <property type="entry name" value="TMP-TENI"/>
    <property type="match status" value="1"/>
</dbReference>
<keyword evidence="4" id="KW-0511">Multifunctional enzyme</keyword>
<comment type="caution">
    <text evidence="8">The sequence shown here is derived from an EMBL/GenBank/DDBJ whole genome shotgun (WGS) entry which is preliminary data.</text>
</comment>
<evidence type="ECO:0000256" key="3">
    <source>
        <dbReference type="ARBA" id="ARBA00012135"/>
    </source>
</evidence>
<dbReference type="EMBL" id="BAAAEW010000026">
    <property type="protein sequence ID" value="GAA0760837.1"/>
    <property type="molecule type" value="Genomic_DNA"/>
</dbReference>
<name>A0ABP3VL03_9BURK</name>
<evidence type="ECO:0000259" key="6">
    <source>
        <dbReference type="Pfam" id="PF02581"/>
    </source>
</evidence>
<dbReference type="InterPro" id="IPR013785">
    <property type="entry name" value="Aldolase_TIM"/>
</dbReference>
<organism evidence="8 9">
    <name type="scientific">Ideonella azotifigens</name>
    <dbReference type="NCBI Taxonomy" id="513160"/>
    <lineage>
        <taxon>Bacteria</taxon>
        <taxon>Pseudomonadati</taxon>
        <taxon>Pseudomonadota</taxon>
        <taxon>Betaproteobacteria</taxon>
        <taxon>Burkholderiales</taxon>
        <taxon>Sphaerotilaceae</taxon>
        <taxon>Ideonella</taxon>
    </lineage>
</organism>
<dbReference type="Pfam" id="PF08543">
    <property type="entry name" value="Phos_pyr_kin"/>
    <property type="match status" value="1"/>
</dbReference>
<dbReference type="CDD" id="cd01169">
    <property type="entry name" value="HMPP_kinase"/>
    <property type="match status" value="1"/>
</dbReference>
<evidence type="ECO:0000256" key="4">
    <source>
        <dbReference type="ARBA" id="ARBA00023268"/>
    </source>
</evidence>
<dbReference type="Gene3D" id="3.40.1190.20">
    <property type="match status" value="1"/>
</dbReference>
<feature type="domain" description="Pyridoxamine kinase/Phosphomethylpyrimidine kinase" evidence="7">
    <location>
        <begin position="17"/>
        <end position="260"/>
    </location>
</feature>
<gene>
    <name evidence="8" type="primary">thiE</name>
    <name evidence="8" type="ORF">GCM10009107_43820</name>
</gene>
<keyword evidence="9" id="KW-1185">Reference proteome</keyword>